<keyword evidence="7" id="KW-0413">Isomerase</keyword>
<evidence type="ECO:0000256" key="3">
    <source>
        <dbReference type="ARBA" id="ARBA00022801"/>
    </source>
</evidence>
<gene>
    <name evidence="13" type="ORF">KR50_07110</name>
</gene>
<comment type="similarity">
    <text evidence="1">Belongs to the helicase family. UvrD subfamily.</text>
</comment>
<proteinExistence type="inferred from homology"/>
<dbReference type="SUPFAM" id="SSF52540">
    <property type="entry name" value="P-loop containing nucleoside triphosphate hydrolases"/>
    <property type="match status" value="1"/>
</dbReference>
<accession>A0A0C2RKR7</accession>
<sequence>MSLLRFDKLLYREAAKDLENNEAQKKVYDSTGNCVVLAGPGSGKSKILTLKLAKILNEDIEPPQGVACLTYNKECARELKEKLNKLGINESSTIFIDTVHSFCLNHVIRPYKHLVNTNLPKKIKVATSKEIKDTMLQTFNLTIGKNEKHTSSWSTAFNVYRRTFLERESSEWQTNDSDIAQWILNYENSLRHQGLIDYDDMVLNGLWMIKENQWIQELLQAKFPVIAVDEYQDLGASLDKIIRVLCIENDTRLLAVGDPDQSIYGFTGAQPSLLNDLAQQSSVLKVRLKKNYRSKKNIVKASIASLLEERDFVSSRDGDGSIIFHSIRDGIDAQCDYICKEVIPNILTSDPSNTLGDIGVLYIDKNDGDLIAEKVTIEGLQYIRVDGNAPYNKNQLTVWIENCAMWCSGGWLKGSPKFSEIERTFGSFFLNSNISESKLESRKLNLFKFLFRCRDVKLKLSDWLDEFNDSIVSELLDFFTEEPDIVKEYNKLIVSAKNGQLKDFKISSLSRQVGSKSHLNLYTLHSSKGLEFKYVIMFGLEHGRIPWLNVLENKVNESRRLFYVGLTRAKDEIHLLSSGWYYDYYGRYQNYGPSKFVLELKEFVDNNL</sequence>
<protein>
    <recommendedName>
        <fullName evidence="9">DNA 3'-5' helicase</fullName>
        <ecNumber evidence="9">5.6.2.4</ecNumber>
    </recommendedName>
</protein>
<dbReference type="GO" id="GO:0016887">
    <property type="term" value="F:ATP hydrolysis activity"/>
    <property type="evidence" value="ECO:0007669"/>
    <property type="project" value="RHEA"/>
</dbReference>
<dbReference type="Gene3D" id="3.40.50.300">
    <property type="entry name" value="P-loop containing nucleotide triphosphate hydrolases"/>
    <property type="match status" value="2"/>
</dbReference>
<keyword evidence="4 11" id="KW-0347">Helicase</keyword>
<keyword evidence="2 11" id="KW-0547">Nucleotide-binding</keyword>
<feature type="binding site" evidence="11">
    <location>
        <begin position="38"/>
        <end position="45"/>
    </location>
    <ligand>
        <name>ATP</name>
        <dbReference type="ChEBI" id="CHEBI:30616"/>
    </ligand>
</feature>
<evidence type="ECO:0000313" key="13">
    <source>
        <dbReference type="EMBL" id="KIL50830.1"/>
    </source>
</evidence>
<keyword evidence="14" id="KW-1185">Reference proteome</keyword>
<keyword evidence="5 11" id="KW-0067">ATP-binding</keyword>
<name>A0A0C2RKR7_9BACL</name>
<dbReference type="Gene3D" id="1.10.10.160">
    <property type="match status" value="1"/>
</dbReference>
<dbReference type="InterPro" id="IPR013986">
    <property type="entry name" value="DExx_box_DNA_helicase_dom_sf"/>
</dbReference>
<dbReference type="EMBL" id="JXRR01000008">
    <property type="protein sequence ID" value="KIL50830.1"/>
    <property type="molecule type" value="Genomic_DNA"/>
</dbReference>
<comment type="caution">
    <text evidence="13">The sequence shown here is derived from an EMBL/GenBank/DDBJ whole genome shotgun (WGS) entry which is preliminary data.</text>
</comment>
<dbReference type="PANTHER" id="PTHR11070:SF2">
    <property type="entry name" value="ATP-DEPENDENT DNA HELICASE SRS2"/>
    <property type="match status" value="1"/>
</dbReference>
<comment type="catalytic activity">
    <reaction evidence="8">
        <text>Couples ATP hydrolysis with the unwinding of duplex DNA by translocating in the 3'-5' direction.</text>
        <dbReference type="EC" id="5.6.2.4"/>
    </reaction>
</comment>
<dbReference type="AlphaFoldDB" id="A0A0C2RKR7"/>
<dbReference type="InterPro" id="IPR014017">
    <property type="entry name" value="DNA_helicase_UvrD-like_C"/>
</dbReference>
<dbReference type="Pfam" id="PF13361">
    <property type="entry name" value="UvrD_C"/>
    <property type="match status" value="1"/>
</dbReference>
<dbReference type="PANTHER" id="PTHR11070">
    <property type="entry name" value="UVRD / RECB / PCRA DNA HELICASE FAMILY MEMBER"/>
    <property type="match status" value="1"/>
</dbReference>
<dbReference type="InterPro" id="IPR000212">
    <property type="entry name" value="DNA_helicase_UvrD/REP"/>
</dbReference>
<evidence type="ECO:0000313" key="14">
    <source>
        <dbReference type="Proteomes" id="UP000031972"/>
    </source>
</evidence>
<evidence type="ECO:0000259" key="12">
    <source>
        <dbReference type="PROSITE" id="PS51198"/>
    </source>
</evidence>
<dbReference type="OrthoDB" id="9810135at2"/>
<dbReference type="RefSeq" id="WP_052476738.1">
    <property type="nucleotide sequence ID" value="NZ_JXRR01000008.1"/>
</dbReference>
<dbReference type="Pfam" id="PF00580">
    <property type="entry name" value="UvrD-helicase"/>
    <property type="match status" value="1"/>
</dbReference>
<dbReference type="PATRIC" id="fig|220754.4.peg.728"/>
<evidence type="ECO:0000256" key="5">
    <source>
        <dbReference type="ARBA" id="ARBA00022840"/>
    </source>
</evidence>
<organism evidence="13 14">
    <name type="scientific">Jeotgalibacillus campisalis</name>
    <dbReference type="NCBI Taxonomy" id="220754"/>
    <lineage>
        <taxon>Bacteria</taxon>
        <taxon>Bacillati</taxon>
        <taxon>Bacillota</taxon>
        <taxon>Bacilli</taxon>
        <taxon>Bacillales</taxon>
        <taxon>Caryophanaceae</taxon>
        <taxon>Jeotgalibacillus</taxon>
    </lineage>
</organism>
<keyword evidence="3 11" id="KW-0378">Hydrolase</keyword>
<dbReference type="Proteomes" id="UP000031972">
    <property type="component" value="Unassembled WGS sequence"/>
</dbReference>
<dbReference type="InterPro" id="IPR014016">
    <property type="entry name" value="UvrD-like_ATP-bd"/>
</dbReference>
<reference evidence="13 14" key="1">
    <citation type="submission" date="2015-01" db="EMBL/GenBank/DDBJ databases">
        <title>Jeotgalibacillus campisalis genome sequencing.</title>
        <authorList>
            <person name="Goh K.M."/>
            <person name="Chan K.-G."/>
            <person name="Yaakop A.S."/>
            <person name="Ee R."/>
            <person name="Gan H.M."/>
            <person name="Chan C.S."/>
        </authorList>
    </citation>
    <scope>NUCLEOTIDE SEQUENCE [LARGE SCALE GENOMIC DNA]</scope>
    <source>
        <strain evidence="13 14">SF-57</strain>
    </source>
</reference>
<evidence type="ECO:0000256" key="11">
    <source>
        <dbReference type="PROSITE-ProRule" id="PRU00560"/>
    </source>
</evidence>
<evidence type="ECO:0000256" key="8">
    <source>
        <dbReference type="ARBA" id="ARBA00034617"/>
    </source>
</evidence>
<evidence type="ECO:0000256" key="2">
    <source>
        <dbReference type="ARBA" id="ARBA00022741"/>
    </source>
</evidence>
<dbReference type="GO" id="GO:0043138">
    <property type="term" value="F:3'-5' DNA helicase activity"/>
    <property type="evidence" value="ECO:0007669"/>
    <property type="project" value="UniProtKB-EC"/>
</dbReference>
<evidence type="ECO:0000256" key="7">
    <source>
        <dbReference type="ARBA" id="ARBA00023235"/>
    </source>
</evidence>
<comment type="catalytic activity">
    <reaction evidence="10">
        <text>ATP + H2O = ADP + phosphate + H(+)</text>
        <dbReference type="Rhea" id="RHEA:13065"/>
        <dbReference type="ChEBI" id="CHEBI:15377"/>
        <dbReference type="ChEBI" id="CHEBI:15378"/>
        <dbReference type="ChEBI" id="CHEBI:30616"/>
        <dbReference type="ChEBI" id="CHEBI:43474"/>
        <dbReference type="ChEBI" id="CHEBI:456216"/>
        <dbReference type="EC" id="5.6.2.4"/>
    </reaction>
</comment>
<dbReference type="PROSITE" id="PS51198">
    <property type="entry name" value="UVRD_HELICASE_ATP_BIND"/>
    <property type="match status" value="1"/>
</dbReference>
<dbReference type="GO" id="GO:0005524">
    <property type="term" value="F:ATP binding"/>
    <property type="evidence" value="ECO:0007669"/>
    <property type="project" value="UniProtKB-UniRule"/>
</dbReference>
<evidence type="ECO:0000256" key="9">
    <source>
        <dbReference type="ARBA" id="ARBA00034808"/>
    </source>
</evidence>
<feature type="domain" description="UvrD-like helicase ATP-binding" evidence="12">
    <location>
        <begin position="17"/>
        <end position="295"/>
    </location>
</feature>
<evidence type="ECO:0000256" key="1">
    <source>
        <dbReference type="ARBA" id="ARBA00009922"/>
    </source>
</evidence>
<dbReference type="GO" id="GO:0000725">
    <property type="term" value="P:recombinational repair"/>
    <property type="evidence" value="ECO:0007669"/>
    <property type="project" value="TreeGrafter"/>
</dbReference>
<evidence type="ECO:0000256" key="10">
    <source>
        <dbReference type="ARBA" id="ARBA00048988"/>
    </source>
</evidence>
<evidence type="ECO:0000256" key="4">
    <source>
        <dbReference type="ARBA" id="ARBA00022806"/>
    </source>
</evidence>
<evidence type="ECO:0000256" key="6">
    <source>
        <dbReference type="ARBA" id="ARBA00023125"/>
    </source>
</evidence>
<dbReference type="InterPro" id="IPR027417">
    <property type="entry name" value="P-loop_NTPase"/>
</dbReference>
<keyword evidence="6" id="KW-0238">DNA-binding</keyword>
<dbReference type="GO" id="GO:0003677">
    <property type="term" value="F:DNA binding"/>
    <property type="evidence" value="ECO:0007669"/>
    <property type="project" value="UniProtKB-KW"/>
</dbReference>
<dbReference type="CDD" id="cd17932">
    <property type="entry name" value="DEXQc_UvrD"/>
    <property type="match status" value="1"/>
</dbReference>
<dbReference type="EC" id="5.6.2.4" evidence="9"/>